<evidence type="ECO:0000259" key="6">
    <source>
        <dbReference type="PROSITE" id="PS51715"/>
    </source>
</evidence>
<evidence type="ECO:0000256" key="2">
    <source>
        <dbReference type="ARBA" id="ARBA00022801"/>
    </source>
</evidence>
<feature type="domain" description="GB1/RHD3-type G" evidence="6">
    <location>
        <begin position="1"/>
        <end position="126"/>
    </location>
</feature>
<keyword evidence="5" id="KW-1133">Transmembrane helix</keyword>
<dbReference type="InterPro" id="IPR015894">
    <property type="entry name" value="Guanylate-bd_N"/>
</dbReference>
<dbReference type="Pfam" id="PF02263">
    <property type="entry name" value="GBP"/>
    <property type="match status" value="1"/>
</dbReference>
<keyword evidence="1" id="KW-0547">Nucleotide-binding</keyword>
<dbReference type="InterPro" id="IPR036543">
    <property type="entry name" value="Guanylate-bd_C_sf"/>
</dbReference>
<feature type="transmembrane region" description="Helical" evidence="5">
    <location>
        <begin position="361"/>
        <end position="378"/>
    </location>
</feature>
<dbReference type="PROSITE" id="PS51715">
    <property type="entry name" value="G_GB1_RHD3"/>
    <property type="match status" value="1"/>
</dbReference>
<keyword evidence="2" id="KW-0378">Hydrolase</keyword>
<keyword evidence="5" id="KW-0812">Transmembrane</keyword>
<dbReference type="InterPro" id="IPR030386">
    <property type="entry name" value="G_GB1_RHD3_dom"/>
</dbReference>
<evidence type="ECO:0000256" key="1">
    <source>
        <dbReference type="ARBA" id="ARBA00022741"/>
    </source>
</evidence>
<keyword evidence="5" id="KW-0472">Membrane</keyword>
<reference evidence="7" key="1">
    <citation type="journal article" date="2015" name="PLoS Negl. Trop. Dis.">
        <title>Deep Sequencing Analysis of the Ixodes ricinus Haemocytome.</title>
        <authorList>
            <person name="Kotsyfakis M."/>
            <person name="Kopacek P."/>
            <person name="Franta Z."/>
            <person name="Pedra J.H."/>
            <person name="Ribeiro J.M."/>
        </authorList>
    </citation>
    <scope>NUCLEOTIDE SEQUENCE</scope>
</reference>
<evidence type="ECO:0000313" key="7">
    <source>
        <dbReference type="EMBL" id="JAC93954.1"/>
    </source>
</evidence>
<dbReference type="GO" id="GO:0003924">
    <property type="term" value="F:GTPase activity"/>
    <property type="evidence" value="ECO:0007669"/>
    <property type="project" value="InterPro"/>
</dbReference>
<dbReference type="PANTHER" id="PTHR10751">
    <property type="entry name" value="GUANYLATE BINDING PROTEIN"/>
    <property type="match status" value="1"/>
</dbReference>
<accession>A0A090XCD4</accession>
<feature type="non-terminal residue" evidence="7">
    <location>
        <position position="1"/>
    </location>
</feature>
<keyword evidence="3" id="KW-0342">GTP-binding</keyword>
<name>A0A090XCD4_IXORI</name>
<proteinExistence type="evidence at transcript level"/>
<feature type="transmembrane region" description="Helical" evidence="5">
    <location>
        <begin position="415"/>
        <end position="434"/>
    </location>
</feature>
<dbReference type="InterPro" id="IPR027417">
    <property type="entry name" value="P-loop_NTPase"/>
</dbReference>
<evidence type="ECO:0000256" key="5">
    <source>
        <dbReference type="SAM" id="Phobius"/>
    </source>
</evidence>
<dbReference type="SUPFAM" id="SSF48340">
    <property type="entry name" value="Interferon-induced guanylate-binding protein 1 (GBP1), C-terminal domain"/>
    <property type="match status" value="1"/>
</dbReference>
<protein>
    <submittedName>
        <fullName evidence="7">Putative guanylate-binding protein</fullName>
    </submittedName>
</protein>
<sequence>DWLGEPNKPLEGFPWKSGKDAHTEGIVFWSHLFRATTADKKEVAVLLADTQGSFGTNSSTAESVHICALSVLISSIQVFNVTRNLQLDHLQHLQMYYEYGKHAQELEGGTSDFGRCVFLVRDWEWPEDCEFGLGREASDFSRRYSGRSQETKRPMSCATVRTYFESCLSSRKCFLMPSPGHTDDGCRLNGASRWYNRTVSKRYLGEFVQGVLSPSELVVKTVAGVPLTASQLCKFVEKITPMFSSKELPVPVSVAPQTAQFCAQLAREEALKTYRASVAEAFRSTEKLISPEELRQKEKSIRNEVLYSFDNAPRLKLYGYHKKARESLIKNFDAIFSKFRARHEADRKNDEEKEVWRKLDFFFSYFFSFLRSFFHSFLIRAVGRFGAVAIVLLLATICIATAVIVEVFFAVTRVLSLTAIGIGLATSFFCYLVFF</sequence>
<evidence type="ECO:0000256" key="4">
    <source>
        <dbReference type="PROSITE-ProRule" id="PRU01052"/>
    </source>
</evidence>
<dbReference type="EMBL" id="GBIH01000756">
    <property type="protein sequence ID" value="JAC93954.1"/>
    <property type="molecule type" value="mRNA"/>
</dbReference>
<comment type="similarity">
    <text evidence="4">Belongs to the TRAFAC class dynamin-like GTPase superfamily. GB1/RHD3 GTPase family.</text>
</comment>
<dbReference type="Gene3D" id="1.20.58.420">
    <property type="entry name" value="AHSP"/>
    <property type="match status" value="1"/>
</dbReference>
<dbReference type="GO" id="GO:0005525">
    <property type="term" value="F:GTP binding"/>
    <property type="evidence" value="ECO:0007669"/>
    <property type="project" value="UniProtKB-KW"/>
</dbReference>
<organism evidence="7">
    <name type="scientific">Ixodes ricinus</name>
    <name type="common">Common tick</name>
    <name type="synonym">Acarus ricinus</name>
    <dbReference type="NCBI Taxonomy" id="34613"/>
    <lineage>
        <taxon>Eukaryota</taxon>
        <taxon>Metazoa</taxon>
        <taxon>Ecdysozoa</taxon>
        <taxon>Arthropoda</taxon>
        <taxon>Chelicerata</taxon>
        <taxon>Arachnida</taxon>
        <taxon>Acari</taxon>
        <taxon>Parasitiformes</taxon>
        <taxon>Ixodida</taxon>
        <taxon>Ixodoidea</taxon>
        <taxon>Ixodidae</taxon>
        <taxon>Ixodinae</taxon>
        <taxon>Ixodes</taxon>
    </lineage>
</organism>
<dbReference type="Gene3D" id="3.40.50.300">
    <property type="entry name" value="P-loop containing nucleotide triphosphate hydrolases"/>
    <property type="match status" value="1"/>
</dbReference>
<dbReference type="AlphaFoldDB" id="A0A090XCD4"/>
<feature type="transmembrane region" description="Helical" evidence="5">
    <location>
        <begin position="385"/>
        <end position="409"/>
    </location>
</feature>
<dbReference type="SUPFAM" id="SSF52540">
    <property type="entry name" value="P-loop containing nucleoside triphosphate hydrolases"/>
    <property type="match status" value="1"/>
</dbReference>
<evidence type="ECO:0000256" key="3">
    <source>
        <dbReference type="ARBA" id="ARBA00023134"/>
    </source>
</evidence>